<keyword evidence="1" id="KW-0812">Transmembrane</keyword>
<comment type="caution">
    <text evidence="3">The sequence shown here is derived from an EMBL/GenBank/DDBJ whole genome shotgun (WGS) entry which is preliminary data.</text>
</comment>
<dbReference type="Pfam" id="PF26113">
    <property type="entry name" value="GH16_XgeA"/>
    <property type="match status" value="1"/>
</dbReference>
<evidence type="ECO:0000256" key="1">
    <source>
        <dbReference type="SAM" id="Phobius"/>
    </source>
</evidence>
<name>A0AAD5YGN1_9APHY</name>
<dbReference type="GO" id="GO:0009251">
    <property type="term" value="P:glucan catabolic process"/>
    <property type="evidence" value="ECO:0007669"/>
    <property type="project" value="TreeGrafter"/>
</dbReference>
<keyword evidence="4" id="KW-1185">Reference proteome</keyword>
<dbReference type="GO" id="GO:0004553">
    <property type="term" value="F:hydrolase activity, hydrolyzing O-glycosyl compounds"/>
    <property type="evidence" value="ECO:0007669"/>
    <property type="project" value="InterPro"/>
</dbReference>
<feature type="domain" description="GH16" evidence="2">
    <location>
        <begin position="115"/>
        <end position="400"/>
    </location>
</feature>
<dbReference type="InterPro" id="IPR050546">
    <property type="entry name" value="Glycosyl_Hydrlase_16"/>
</dbReference>
<dbReference type="FunFam" id="2.60.120.200:FF:000179">
    <property type="entry name" value="Unplaced genomic scaffold supercont1.19, whole genome shotgun sequence"/>
    <property type="match status" value="1"/>
</dbReference>
<reference evidence="3" key="1">
    <citation type="submission" date="2022-07" db="EMBL/GenBank/DDBJ databases">
        <title>Genome Sequence of Physisporinus lineatus.</title>
        <authorList>
            <person name="Buettner E."/>
        </authorList>
    </citation>
    <scope>NUCLEOTIDE SEQUENCE</scope>
    <source>
        <strain evidence="3">VT162</strain>
    </source>
</reference>
<feature type="transmembrane region" description="Helical" evidence="1">
    <location>
        <begin position="110"/>
        <end position="131"/>
    </location>
</feature>
<dbReference type="InterPro" id="IPR013320">
    <property type="entry name" value="ConA-like_dom_sf"/>
</dbReference>
<dbReference type="PANTHER" id="PTHR10963">
    <property type="entry name" value="GLYCOSYL HYDROLASE-RELATED"/>
    <property type="match status" value="1"/>
</dbReference>
<dbReference type="EMBL" id="JANAWD010000052">
    <property type="protein sequence ID" value="KAJ3489126.1"/>
    <property type="molecule type" value="Genomic_DNA"/>
</dbReference>
<dbReference type="PROSITE" id="PS51762">
    <property type="entry name" value="GH16_2"/>
    <property type="match status" value="1"/>
</dbReference>
<sequence length="446" mass="49547">MARRLTREARVQGTTLPLSDRHARLFTSVGARLQLNVQVVHDSETRNDNILDELLFLLFSHTSPGSTRDTLLKSLFSRLGPRGLAIRSLLAPKANSSAYLQTLIDMRTGYAYIILSFTLILIPCVSAVFTLKDLYTGQDFFNRWKWETFNDPTHGRVNYVDRDTARAKSLSYVSDSNTFVMRADNTSYVPSGSRGRDSVRISSYDSYDESLIVLDVVHMPEGCSTWPAFWTLSGQGPWPKGGEIDIIEGVNLQQQNLASLHTTPNCVMPNARYQTGSSASNDCDASKNYNTGCNVAFSDDPYSYGHGFNSQGGGYYAMEKTKEDGVRIWFWARSDNNVPSEIKYPLAGGVVSPGPTWGAPSAHFPLGDNCDYDSHFNAHIMVFDLTFCGDWAGNVWSTSGCGVQSCTDYTMPRNLPVVDNNPSQFTNAYWEINSLSVYTPSSGWPF</sequence>
<accession>A0AAD5YGN1</accession>
<proteinExistence type="predicted"/>
<dbReference type="Gene3D" id="2.60.120.200">
    <property type="match status" value="1"/>
</dbReference>
<evidence type="ECO:0000259" key="2">
    <source>
        <dbReference type="PROSITE" id="PS51762"/>
    </source>
</evidence>
<gene>
    <name evidence="3" type="ORF">NLI96_g2353</name>
</gene>
<dbReference type="AlphaFoldDB" id="A0AAD5YGN1"/>
<dbReference type="Proteomes" id="UP001212997">
    <property type="component" value="Unassembled WGS sequence"/>
</dbReference>
<dbReference type="SUPFAM" id="SSF49899">
    <property type="entry name" value="Concanavalin A-like lectins/glucanases"/>
    <property type="match status" value="1"/>
</dbReference>
<organism evidence="3 4">
    <name type="scientific">Meripilus lineatus</name>
    <dbReference type="NCBI Taxonomy" id="2056292"/>
    <lineage>
        <taxon>Eukaryota</taxon>
        <taxon>Fungi</taxon>
        <taxon>Dikarya</taxon>
        <taxon>Basidiomycota</taxon>
        <taxon>Agaricomycotina</taxon>
        <taxon>Agaricomycetes</taxon>
        <taxon>Polyporales</taxon>
        <taxon>Meripilaceae</taxon>
        <taxon>Meripilus</taxon>
    </lineage>
</organism>
<evidence type="ECO:0000313" key="3">
    <source>
        <dbReference type="EMBL" id="KAJ3489126.1"/>
    </source>
</evidence>
<protein>
    <recommendedName>
        <fullName evidence="2">GH16 domain-containing protein</fullName>
    </recommendedName>
</protein>
<dbReference type="InterPro" id="IPR000757">
    <property type="entry name" value="Beta-glucanase-like"/>
</dbReference>
<evidence type="ECO:0000313" key="4">
    <source>
        <dbReference type="Proteomes" id="UP001212997"/>
    </source>
</evidence>
<dbReference type="PANTHER" id="PTHR10963:SF24">
    <property type="entry name" value="GLYCOSIDASE C21B10.07-RELATED"/>
    <property type="match status" value="1"/>
</dbReference>
<keyword evidence="1" id="KW-1133">Transmembrane helix</keyword>
<keyword evidence="1" id="KW-0472">Membrane</keyword>
<dbReference type="CDD" id="cd02181">
    <property type="entry name" value="GH16_fungal_Lam16A_glucanase"/>
    <property type="match status" value="1"/>
</dbReference>